<reference evidence="4 5" key="1">
    <citation type="submission" date="2024-09" db="EMBL/GenBank/DDBJ databases">
        <title>Itraconazole resistance in Madurella fahalii resulting from another homologue of gene encoding cytochrome P450 14-alpha sterol demethylase (CYP51).</title>
        <authorList>
            <person name="Yoshioka I."/>
            <person name="Fahal A.H."/>
            <person name="Kaneko S."/>
            <person name="Yaguchi T."/>
        </authorList>
    </citation>
    <scope>NUCLEOTIDE SEQUENCE [LARGE SCALE GENOMIC DNA]</scope>
    <source>
        <strain evidence="4 5">IFM 68171</strain>
    </source>
</reference>
<dbReference type="RefSeq" id="XP_070912316.1">
    <property type="nucleotide sequence ID" value="XM_071056215.1"/>
</dbReference>
<dbReference type="GeneID" id="98171538"/>
<evidence type="ECO:0000313" key="4">
    <source>
        <dbReference type="EMBL" id="GAB1310583.1"/>
    </source>
</evidence>
<evidence type="ECO:0000256" key="2">
    <source>
        <dbReference type="ARBA" id="ARBA00022679"/>
    </source>
</evidence>
<keyword evidence="1 4" id="KW-0489">Methyltransferase</keyword>
<dbReference type="InterPro" id="IPR041698">
    <property type="entry name" value="Methyltransf_25"/>
</dbReference>
<sequence>MSNPEQAKREYDALAEGYNDFSQTPIGLLESQLIKMALGDLTGLTVLDLGGGSGLHAREAIDLGAVSVDIVDISPGMMKVAQDIEKSLGRNVMRFFEGDAAKPLSHLPLREEGYDVVMANWVFNFAESIEVLEAMFRNVTTYLKRGGRFVGVRDANINVDSAALPSTGINGKYGARLLWVKPLPGGERGYKYFVRLDSHVPVEFEGSSLEILNSGSPEVYEKAGLSDIEIVPYESAEVVRKDPEFWKEFLELPYMAVVKATKK</sequence>
<dbReference type="Proteomes" id="UP001628179">
    <property type="component" value="Unassembled WGS sequence"/>
</dbReference>
<dbReference type="Pfam" id="PF13649">
    <property type="entry name" value="Methyltransf_25"/>
    <property type="match status" value="1"/>
</dbReference>
<evidence type="ECO:0000313" key="5">
    <source>
        <dbReference type="Proteomes" id="UP001628179"/>
    </source>
</evidence>
<dbReference type="Gene3D" id="3.40.50.150">
    <property type="entry name" value="Vaccinia Virus protein VP39"/>
    <property type="match status" value="1"/>
</dbReference>
<evidence type="ECO:0000259" key="3">
    <source>
        <dbReference type="Pfam" id="PF13649"/>
    </source>
</evidence>
<accession>A0ABQ0FYK4</accession>
<name>A0ABQ0FYK4_9PEZI</name>
<feature type="domain" description="Methyltransferase" evidence="3">
    <location>
        <begin position="46"/>
        <end position="147"/>
    </location>
</feature>
<keyword evidence="5" id="KW-1185">Reference proteome</keyword>
<dbReference type="CDD" id="cd02440">
    <property type="entry name" value="AdoMet_MTases"/>
    <property type="match status" value="1"/>
</dbReference>
<dbReference type="SUPFAM" id="SSF53335">
    <property type="entry name" value="S-adenosyl-L-methionine-dependent methyltransferases"/>
    <property type="match status" value="1"/>
</dbReference>
<evidence type="ECO:0000256" key="1">
    <source>
        <dbReference type="ARBA" id="ARBA00022603"/>
    </source>
</evidence>
<keyword evidence="2" id="KW-0808">Transferase</keyword>
<proteinExistence type="predicted"/>
<comment type="caution">
    <text evidence="4">The sequence shown here is derived from an EMBL/GenBank/DDBJ whole genome shotgun (WGS) entry which is preliminary data.</text>
</comment>
<dbReference type="InterPro" id="IPR029063">
    <property type="entry name" value="SAM-dependent_MTases_sf"/>
</dbReference>
<organism evidence="4 5">
    <name type="scientific">Madurella fahalii</name>
    <dbReference type="NCBI Taxonomy" id="1157608"/>
    <lineage>
        <taxon>Eukaryota</taxon>
        <taxon>Fungi</taxon>
        <taxon>Dikarya</taxon>
        <taxon>Ascomycota</taxon>
        <taxon>Pezizomycotina</taxon>
        <taxon>Sordariomycetes</taxon>
        <taxon>Sordariomycetidae</taxon>
        <taxon>Sordariales</taxon>
        <taxon>Sordariales incertae sedis</taxon>
        <taxon>Madurella</taxon>
    </lineage>
</organism>
<dbReference type="EMBL" id="BAAFSV010000001">
    <property type="protein sequence ID" value="GAB1310583.1"/>
    <property type="molecule type" value="Genomic_DNA"/>
</dbReference>
<dbReference type="GO" id="GO:0008168">
    <property type="term" value="F:methyltransferase activity"/>
    <property type="evidence" value="ECO:0007669"/>
    <property type="project" value="UniProtKB-KW"/>
</dbReference>
<protein>
    <submittedName>
        <fullName evidence="4">S-adenosyl-L-methionine-dependent methyltransferase</fullName>
    </submittedName>
</protein>
<gene>
    <name evidence="4" type="ORF">MFIFM68171_00793</name>
</gene>
<dbReference type="GO" id="GO:0032259">
    <property type="term" value="P:methylation"/>
    <property type="evidence" value="ECO:0007669"/>
    <property type="project" value="UniProtKB-KW"/>
</dbReference>
<dbReference type="PANTHER" id="PTHR43861:SF1">
    <property type="entry name" value="TRANS-ACONITATE 2-METHYLTRANSFERASE"/>
    <property type="match status" value="1"/>
</dbReference>
<dbReference type="PANTHER" id="PTHR43861">
    <property type="entry name" value="TRANS-ACONITATE 2-METHYLTRANSFERASE-RELATED"/>
    <property type="match status" value="1"/>
</dbReference>